<reference key="2">
    <citation type="submission" date="2011-04" db="EMBL/GenBank/DDBJ databases">
        <title>Complete sequence of plasmid 2 of Haliscomenobacter hydrossis DSM 1100.</title>
        <authorList>
            <consortium name="US DOE Joint Genome Institute (JGI-PGF)"/>
            <person name="Lucas S."/>
            <person name="Han J."/>
            <person name="Lapidus A."/>
            <person name="Bruce D."/>
            <person name="Goodwin L."/>
            <person name="Pitluck S."/>
            <person name="Peters L."/>
            <person name="Kyrpides N."/>
            <person name="Mavromatis K."/>
            <person name="Ivanova N."/>
            <person name="Ovchinnikova G."/>
            <person name="Pagani I."/>
            <person name="Daligault H."/>
            <person name="Detter J.C."/>
            <person name="Han C."/>
            <person name="Land M."/>
            <person name="Hauser L."/>
            <person name="Markowitz V."/>
            <person name="Cheng J.-F."/>
            <person name="Hugenholtz P."/>
            <person name="Woyke T."/>
            <person name="Wu D."/>
            <person name="Verbarg S."/>
            <person name="Frueling A."/>
            <person name="Brambilla E."/>
            <person name="Klenk H.-P."/>
            <person name="Eisen J.A."/>
        </authorList>
    </citation>
    <scope>NUCLEOTIDE SEQUENCE</scope>
    <source>
        <strain>DSM 1100</strain>
    </source>
</reference>
<keyword evidence="2" id="KW-1185">Reference proteome</keyword>
<gene>
    <name evidence="1" type="ordered locus">Halhy_6693</name>
</gene>
<name>F4L801_HALH1</name>
<geneLocation type="plasmid" evidence="1 2">
    <name>pHALHY02</name>
</geneLocation>
<dbReference type="KEGG" id="hhy:Halhy_6693"/>
<protein>
    <submittedName>
        <fullName evidence="1">Uncharacterized protein</fullName>
    </submittedName>
</protein>
<sequence length="178" mass="20198">MLSTIQDLAHIQKLNNRFINQIQAHPSKTYSVRIGWPGGTRTCTVNYFPNYHFWMFSEINHDHPSRPKYLHALCSAEPHQNQAVSAPCQINFPMASKSQVAGAFAADENSQIYILHIGNIHGYTQTSFWQNFRGQKINALHAGKVKTYALVGLLGKPDLMTQVADFVKEIERMKQQKA</sequence>
<accession>F4L801</accession>
<reference evidence="1 2" key="1">
    <citation type="journal article" date="2011" name="Stand. Genomic Sci.">
        <title>Complete genome sequence of Haliscomenobacter hydrossis type strain (O).</title>
        <authorList>
            <consortium name="US DOE Joint Genome Institute (JGI-PGF)"/>
            <person name="Daligault H."/>
            <person name="Lapidus A."/>
            <person name="Zeytun A."/>
            <person name="Nolan M."/>
            <person name="Lucas S."/>
            <person name="Del Rio T.G."/>
            <person name="Tice H."/>
            <person name="Cheng J.F."/>
            <person name="Tapia R."/>
            <person name="Han C."/>
            <person name="Goodwin L."/>
            <person name="Pitluck S."/>
            <person name="Liolios K."/>
            <person name="Pagani I."/>
            <person name="Ivanova N."/>
            <person name="Huntemann M."/>
            <person name="Mavromatis K."/>
            <person name="Mikhailova N."/>
            <person name="Pati A."/>
            <person name="Chen A."/>
            <person name="Palaniappan K."/>
            <person name="Land M."/>
            <person name="Hauser L."/>
            <person name="Brambilla E.M."/>
            <person name="Rohde M."/>
            <person name="Verbarg S."/>
            <person name="Goker M."/>
            <person name="Bristow J."/>
            <person name="Eisen J.A."/>
            <person name="Markowitz V."/>
            <person name="Hugenholtz P."/>
            <person name="Kyrpides N.C."/>
            <person name="Klenk H.P."/>
            <person name="Woyke T."/>
        </authorList>
    </citation>
    <scope>NUCLEOTIDE SEQUENCE [LARGE SCALE GENOMIC DNA]</scope>
    <source>
        <strain evidence="2">ATCC 27775 / DSM 1100 / LMG 10767 / O</strain>
        <plasmid evidence="2">Plasmid pHALHY02</plasmid>
    </source>
</reference>
<evidence type="ECO:0000313" key="2">
    <source>
        <dbReference type="Proteomes" id="UP000008461"/>
    </source>
</evidence>
<evidence type="ECO:0000313" key="1">
    <source>
        <dbReference type="EMBL" id="AEE54509.1"/>
    </source>
</evidence>
<dbReference type="HOGENOM" id="CLU_1508582_0_0_10"/>
<dbReference type="RefSeq" id="WP_013769026.1">
    <property type="nucleotide sequence ID" value="NC_015512.1"/>
</dbReference>
<proteinExistence type="predicted"/>
<dbReference type="AlphaFoldDB" id="F4L801"/>
<organism evidence="1 2">
    <name type="scientific">Haliscomenobacter hydrossis (strain ATCC 27775 / DSM 1100 / LMG 10767 / O)</name>
    <dbReference type="NCBI Taxonomy" id="760192"/>
    <lineage>
        <taxon>Bacteria</taxon>
        <taxon>Pseudomonadati</taxon>
        <taxon>Bacteroidota</taxon>
        <taxon>Saprospiria</taxon>
        <taxon>Saprospirales</taxon>
        <taxon>Haliscomenobacteraceae</taxon>
        <taxon>Haliscomenobacter</taxon>
    </lineage>
</organism>
<dbReference type="Proteomes" id="UP000008461">
    <property type="component" value="Plasmid pHALHY02"/>
</dbReference>
<keyword evidence="1" id="KW-0614">Plasmid</keyword>
<dbReference type="EMBL" id="CP002693">
    <property type="protein sequence ID" value="AEE54509.1"/>
    <property type="molecule type" value="Genomic_DNA"/>
</dbReference>